<name>A0ACC0BYS4_CATRO</name>
<reference evidence="2" key="1">
    <citation type="journal article" date="2023" name="Nat. Plants">
        <title>Single-cell RNA sequencing provides a high-resolution roadmap for understanding the multicellular compartmentation of specialized metabolism.</title>
        <authorList>
            <person name="Sun S."/>
            <person name="Shen X."/>
            <person name="Li Y."/>
            <person name="Li Y."/>
            <person name="Wang S."/>
            <person name="Li R."/>
            <person name="Zhang H."/>
            <person name="Shen G."/>
            <person name="Guo B."/>
            <person name="Wei J."/>
            <person name="Xu J."/>
            <person name="St-Pierre B."/>
            <person name="Chen S."/>
            <person name="Sun C."/>
        </authorList>
    </citation>
    <scope>NUCLEOTIDE SEQUENCE [LARGE SCALE GENOMIC DNA]</scope>
</reference>
<dbReference type="EMBL" id="CM044702">
    <property type="protein sequence ID" value="KAI5677839.1"/>
    <property type="molecule type" value="Genomic_DNA"/>
</dbReference>
<evidence type="ECO:0000313" key="2">
    <source>
        <dbReference type="Proteomes" id="UP001060085"/>
    </source>
</evidence>
<dbReference type="Proteomes" id="UP001060085">
    <property type="component" value="Linkage Group LG02"/>
</dbReference>
<gene>
    <name evidence="1" type="ORF">M9H77_08789</name>
</gene>
<protein>
    <submittedName>
        <fullName evidence="1">Uncharacterized protein</fullName>
    </submittedName>
</protein>
<accession>A0ACC0BYS4</accession>
<comment type="caution">
    <text evidence="1">The sequence shown here is derived from an EMBL/GenBank/DDBJ whole genome shotgun (WGS) entry which is preliminary data.</text>
</comment>
<sequence length="175" mass="18248">MKMKKRSNRSPMKKRKRKRKSLNRSSIPKPASTPVETSTTPATASIPAASTPIEMSTTPVEKSTTLASIPPGMSVSPIATSTSPGMSTPLSVGFIPLATLTLFLQLPYSSLAPTSTHSLASSSAGMSSKLVPSSSVRPPVPALQPAHSPVPSSQGVVDSRILILSTADRRGIDET</sequence>
<proteinExistence type="predicted"/>
<organism evidence="1 2">
    <name type="scientific">Catharanthus roseus</name>
    <name type="common">Madagascar periwinkle</name>
    <name type="synonym">Vinca rosea</name>
    <dbReference type="NCBI Taxonomy" id="4058"/>
    <lineage>
        <taxon>Eukaryota</taxon>
        <taxon>Viridiplantae</taxon>
        <taxon>Streptophyta</taxon>
        <taxon>Embryophyta</taxon>
        <taxon>Tracheophyta</taxon>
        <taxon>Spermatophyta</taxon>
        <taxon>Magnoliopsida</taxon>
        <taxon>eudicotyledons</taxon>
        <taxon>Gunneridae</taxon>
        <taxon>Pentapetalae</taxon>
        <taxon>asterids</taxon>
        <taxon>lamiids</taxon>
        <taxon>Gentianales</taxon>
        <taxon>Apocynaceae</taxon>
        <taxon>Rauvolfioideae</taxon>
        <taxon>Vinceae</taxon>
        <taxon>Catharanthinae</taxon>
        <taxon>Catharanthus</taxon>
    </lineage>
</organism>
<evidence type="ECO:0000313" key="1">
    <source>
        <dbReference type="EMBL" id="KAI5677839.1"/>
    </source>
</evidence>
<keyword evidence="2" id="KW-1185">Reference proteome</keyword>